<organism evidence="2 3">
    <name type="scientific">Candidatus Propionivibrio dominans</name>
    <dbReference type="NCBI Taxonomy" id="2954373"/>
    <lineage>
        <taxon>Bacteria</taxon>
        <taxon>Pseudomonadati</taxon>
        <taxon>Pseudomonadota</taxon>
        <taxon>Betaproteobacteria</taxon>
        <taxon>Rhodocyclales</taxon>
        <taxon>Rhodocyclaceae</taxon>
        <taxon>Propionivibrio</taxon>
    </lineage>
</organism>
<proteinExistence type="predicted"/>
<dbReference type="NCBIfam" id="TIGR03798">
    <property type="entry name" value="leader_Nif11"/>
    <property type="match status" value="1"/>
</dbReference>
<protein>
    <submittedName>
        <fullName evidence="2">Nif11-like leader peptide family RiPP</fullName>
    </submittedName>
</protein>
<feature type="domain" description="Nif11" evidence="1">
    <location>
        <begin position="1"/>
        <end position="54"/>
    </location>
</feature>
<accession>A0A9D7IBJ7</accession>
<evidence type="ECO:0000313" key="2">
    <source>
        <dbReference type="EMBL" id="MBK7421955.1"/>
    </source>
</evidence>
<evidence type="ECO:0000259" key="1">
    <source>
        <dbReference type="Pfam" id="PF07862"/>
    </source>
</evidence>
<dbReference type="EMBL" id="JADJNC010000004">
    <property type="protein sequence ID" value="MBK7421955.1"/>
    <property type="molecule type" value="Genomic_DNA"/>
</dbReference>
<dbReference type="Pfam" id="PF07862">
    <property type="entry name" value="Nif11"/>
    <property type="match status" value="1"/>
</dbReference>
<dbReference type="Proteomes" id="UP000886602">
    <property type="component" value="Unassembled WGS sequence"/>
</dbReference>
<reference evidence="2" key="1">
    <citation type="submission" date="2020-10" db="EMBL/GenBank/DDBJ databases">
        <title>Connecting structure to function with the recovery of over 1000 high-quality activated sludge metagenome-assembled genomes encoding full-length rRNA genes using long-read sequencing.</title>
        <authorList>
            <person name="Singleton C.M."/>
            <person name="Petriglieri F."/>
            <person name="Kristensen J.M."/>
            <person name="Kirkegaard R.H."/>
            <person name="Michaelsen T.Y."/>
            <person name="Andersen M.H."/>
            <person name="Karst S.M."/>
            <person name="Dueholm M.S."/>
            <person name="Nielsen P.H."/>
            <person name="Albertsen M."/>
        </authorList>
    </citation>
    <scope>NUCLEOTIDE SEQUENCE</scope>
    <source>
        <strain evidence="2">EsbW_18-Q3-R4-48_MAXAC.044</strain>
    </source>
</reference>
<evidence type="ECO:0000313" key="3">
    <source>
        <dbReference type="Proteomes" id="UP000886602"/>
    </source>
</evidence>
<name>A0A9D7IBJ7_9RHOO</name>
<gene>
    <name evidence="2" type="ORF">IPJ48_02020</name>
</gene>
<comment type="caution">
    <text evidence="2">The sequence shown here is derived from an EMBL/GenBank/DDBJ whole genome shotgun (WGS) entry which is preliminary data.</text>
</comment>
<sequence>MSRQSFDAFMSALQKDTSLQKELREKIGDPAQGVGSEDLTQFAAACGYDFKVEEIINELNEKQLDSVAGGLSFSNPLSLTYHKVQTALTDTHIKFDVSSWKW</sequence>
<dbReference type="InterPro" id="IPR012903">
    <property type="entry name" value="Nif11"/>
</dbReference>
<dbReference type="InterPro" id="IPR022516">
    <property type="entry name" value="CHP03798_Ocin"/>
</dbReference>
<dbReference type="AlphaFoldDB" id="A0A9D7IBJ7"/>